<comment type="caution">
    <text evidence="3">The sequence shown here is derived from an EMBL/GenBank/DDBJ whole genome shotgun (WGS) entry which is preliminary data.</text>
</comment>
<protein>
    <submittedName>
        <fullName evidence="3">VOC family protein</fullName>
    </submittedName>
</protein>
<dbReference type="Proteomes" id="UP001595625">
    <property type="component" value="Unassembled WGS sequence"/>
</dbReference>
<dbReference type="SUPFAM" id="SSF54593">
    <property type="entry name" value="Glyoxalase/Bleomycin resistance protein/Dihydroxybiphenyl dioxygenase"/>
    <property type="match status" value="1"/>
</dbReference>
<organism evidence="3 4">
    <name type="scientific">Planomicrobium okeanokoites</name>
    <name type="common">Planococcus okeanokoites</name>
    <name type="synonym">Flavobacterium okeanokoites</name>
    <dbReference type="NCBI Taxonomy" id="244"/>
    <lineage>
        <taxon>Bacteria</taxon>
        <taxon>Bacillati</taxon>
        <taxon>Bacillota</taxon>
        <taxon>Bacilli</taxon>
        <taxon>Bacillales</taxon>
        <taxon>Caryophanaceae</taxon>
        <taxon>Planomicrobium</taxon>
    </lineage>
</organism>
<keyword evidence="1" id="KW-0479">Metal-binding</keyword>
<dbReference type="RefSeq" id="WP_101801612.1">
    <property type="nucleotide sequence ID" value="NZ_CANMQG010000009.1"/>
</dbReference>
<dbReference type="PANTHER" id="PTHR36113">
    <property type="entry name" value="LYASE, PUTATIVE-RELATED-RELATED"/>
    <property type="match status" value="1"/>
</dbReference>
<dbReference type="InterPro" id="IPR037523">
    <property type="entry name" value="VOC_core"/>
</dbReference>
<proteinExistence type="predicted"/>
<gene>
    <name evidence="3" type="ORF">ACFOEJ_13245</name>
</gene>
<evidence type="ECO:0000256" key="1">
    <source>
        <dbReference type="ARBA" id="ARBA00022723"/>
    </source>
</evidence>
<sequence>MIHHIELNVSNLKLTRKFYDSLLPLLGYHQFQDWSEGFSYRKDKEYIVFVQTPPEYLEAGYHRKAAGLNHIAFHAPSSLEVDAITAKMRQSGISILYQDRHPYAGGAETYAVFMEDPDRLKIEVAVWGSGD</sequence>
<name>A0ABV7KRH4_PLAOK</name>
<evidence type="ECO:0000313" key="4">
    <source>
        <dbReference type="Proteomes" id="UP001595625"/>
    </source>
</evidence>
<dbReference type="InterPro" id="IPR051332">
    <property type="entry name" value="Fosfomycin_Res_Enzymes"/>
</dbReference>
<reference evidence="4" key="1">
    <citation type="journal article" date="2019" name="Int. J. Syst. Evol. Microbiol.">
        <title>The Global Catalogue of Microorganisms (GCM) 10K type strain sequencing project: providing services to taxonomists for standard genome sequencing and annotation.</title>
        <authorList>
            <consortium name="The Broad Institute Genomics Platform"/>
            <consortium name="The Broad Institute Genome Sequencing Center for Infectious Disease"/>
            <person name="Wu L."/>
            <person name="Ma J."/>
        </authorList>
    </citation>
    <scope>NUCLEOTIDE SEQUENCE [LARGE SCALE GENOMIC DNA]</scope>
    <source>
        <strain evidence="4">CCM 320</strain>
    </source>
</reference>
<feature type="domain" description="VOC" evidence="2">
    <location>
        <begin position="1"/>
        <end position="127"/>
    </location>
</feature>
<accession>A0ABV7KRH4</accession>
<dbReference type="Pfam" id="PF00903">
    <property type="entry name" value="Glyoxalase"/>
    <property type="match status" value="1"/>
</dbReference>
<dbReference type="PROSITE" id="PS51819">
    <property type="entry name" value="VOC"/>
    <property type="match status" value="1"/>
</dbReference>
<dbReference type="PANTHER" id="PTHR36113:SF6">
    <property type="entry name" value="FOSFOMYCIN RESISTANCE PROTEIN FOSX"/>
    <property type="match status" value="1"/>
</dbReference>
<dbReference type="InterPro" id="IPR004360">
    <property type="entry name" value="Glyas_Fos-R_dOase_dom"/>
</dbReference>
<dbReference type="Gene3D" id="3.10.180.10">
    <property type="entry name" value="2,3-Dihydroxybiphenyl 1,2-Dioxygenase, domain 1"/>
    <property type="match status" value="1"/>
</dbReference>
<dbReference type="InterPro" id="IPR029068">
    <property type="entry name" value="Glyas_Bleomycin-R_OHBP_Dase"/>
</dbReference>
<evidence type="ECO:0000259" key="2">
    <source>
        <dbReference type="PROSITE" id="PS51819"/>
    </source>
</evidence>
<evidence type="ECO:0000313" key="3">
    <source>
        <dbReference type="EMBL" id="MFC3212048.1"/>
    </source>
</evidence>
<keyword evidence="4" id="KW-1185">Reference proteome</keyword>
<dbReference type="EMBL" id="JBHRUJ010000017">
    <property type="protein sequence ID" value="MFC3212048.1"/>
    <property type="molecule type" value="Genomic_DNA"/>
</dbReference>